<keyword evidence="4" id="KW-0472">Membrane</keyword>
<dbReference type="GO" id="GO:0016998">
    <property type="term" value="P:cell wall macromolecule catabolic process"/>
    <property type="evidence" value="ECO:0007669"/>
    <property type="project" value="InterPro"/>
</dbReference>
<evidence type="ECO:0000256" key="2">
    <source>
        <dbReference type="ARBA" id="ARBA00022638"/>
    </source>
</evidence>
<dbReference type="Gene3D" id="1.10.530.40">
    <property type="match status" value="1"/>
</dbReference>
<dbReference type="InterPro" id="IPR051018">
    <property type="entry name" value="Bacteriophage_GH24"/>
</dbReference>
<proteinExistence type="inferred from homology"/>
<keyword evidence="1 3" id="KW-0929">Antimicrobial</keyword>
<dbReference type="EC" id="3.2.1.17" evidence="3"/>
<dbReference type="PANTHER" id="PTHR38107:SF3">
    <property type="entry name" value="LYSOZYME RRRD-RELATED"/>
    <property type="match status" value="1"/>
</dbReference>
<evidence type="ECO:0000256" key="3">
    <source>
        <dbReference type="RuleBase" id="RU003788"/>
    </source>
</evidence>
<dbReference type="EMBL" id="LT960614">
    <property type="protein sequence ID" value="SON54288.1"/>
    <property type="molecule type" value="Genomic_DNA"/>
</dbReference>
<comment type="similarity">
    <text evidence="3">Belongs to the glycosyl hydrolase 24 family.</text>
</comment>
<dbReference type="PANTHER" id="PTHR38107">
    <property type="match status" value="1"/>
</dbReference>
<keyword evidence="6" id="KW-1185">Reference proteome</keyword>
<dbReference type="OrthoDB" id="5327667at2"/>
<dbReference type="AlphaFoldDB" id="A0A2C9D2B2"/>
<evidence type="ECO:0000256" key="1">
    <source>
        <dbReference type="ARBA" id="ARBA00022529"/>
    </source>
</evidence>
<feature type="transmembrane region" description="Helical" evidence="4">
    <location>
        <begin position="12"/>
        <end position="31"/>
    </location>
</feature>
<keyword evidence="2 3" id="KW-0081">Bacteriolytic enzyme</keyword>
<reference evidence="6" key="1">
    <citation type="submission" date="2017-09" db="EMBL/GenBank/DDBJ databases">
        <title>Genome sequence of Nannocystis excedens DSM 71.</title>
        <authorList>
            <person name="Blom J."/>
        </authorList>
    </citation>
    <scope>NUCLEOTIDE SEQUENCE [LARGE SCALE GENOMIC DNA]</scope>
    <source>
        <strain evidence="6">type strain: E19</strain>
    </source>
</reference>
<keyword evidence="3 5" id="KW-0326">Glycosidase</keyword>
<dbReference type="RefSeq" id="WP_099554479.1">
    <property type="nucleotide sequence ID" value="NZ_LT960614.1"/>
</dbReference>
<evidence type="ECO:0000313" key="5">
    <source>
        <dbReference type="EMBL" id="SON54288.1"/>
    </source>
</evidence>
<dbReference type="KEGG" id="hdi:HDIA_0747"/>
<evidence type="ECO:0000256" key="4">
    <source>
        <dbReference type="SAM" id="Phobius"/>
    </source>
</evidence>
<name>A0A2C9D2B2_9HYPH</name>
<evidence type="ECO:0000313" key="6">
    <source>
        <dbReference type="Proteomes" id="UP000223606"/>
    </source>
</evidence>
<dbReference type="GO" id="GO:0042742">
    <property type="term" value="P:defense response to bacterium"/>
    <property type="evidence" value="ECO:0007669"/>
    <property type="project" value="UniProtKB-KW"/>
</dbReference>
<dbReference type="SUPFAM" id="SSF53955">
    <property type="entry name" value="Lysozyme-like"/>
    <property type="match status" value="1"/>
</dbReference>
<accession>A0A2C9D2B2</accession>
<keyword evidence="4" id="KW-0812">Transmembrane</keyword>
<gene>
    <name evidence="5" type="primary">rrrD_1</name>
    <name evidence="5" type="ORF">HDIA_0747</name>
</gene>
<dbReference type="InterPro" id="IPR023347">
    <property type="entry name" value="Lysozyme_dom_sf"/>
</dbReference>
<comment type="catalytic activity">
    <reaction evidence="3">
        <text>Hydrolysis of (1-&gt;4)-beta-linkages between N-acetylmuramic acid and N-acetyl-D-glucosamine residues in a peptidoglycan and between N-acetyl-D-glucosamine residues in chitodextrins.</text>
        <dbReference type="EC" id="3.2.1.17"/>
    </reaction>
</comment>
<dbReference type="InterPro" id="IPR002196">
    <property type="entry name" value="Glyco_hydro_24"/>
</dbReference>
<dbReference type="GO" id="GO:0003796">
    <property type="term" value="F:lysozyme activity"/>
    <property type="evidence" value="ECO:0007669"/>
    <property type="project" value="UniProtKB-EC"/>
</dbReference>
<dbReference type="InterPro" id="IPR023346">
    <property type="entry name" value="Lysozyme-like_dom_sf"/>
</dbReference>
<dbReference type="GO" id="GO:0009253">
    <property type="term" value="P:peptidoglycan catabolic process"/>
    <property type="evidence" value="ECO:0007669"/>
    <property type="project" value="InterPro"/>
</dbReference>
<protein>
    <recommendedName>
        <fullName evidence="3">Lysozyme</fullName>
        <ecNumber evidence="3">3.2.1.17</ecNumber>
    </recommendedName>
</protein>
<dbReference type="Proteomes" id="UP000223606">
    <property type="component" value="Chromosome 1"/>
</dbReference>
<dbReference type="GO" id="GO:0031640">
    <property type="term" value="P:killing of cells of another organism"/>
    <property type="evidence" value="ECO:0007669"/>
    <property type="project" value="UniProtKB-KW"/>
</dbReference>
<keyword evidence="4" id="KW-1133">Transmembrane helix</keyword>
<keyword evidence="3 5" id="KW-0378">Hydrolase</keyword>
<sequence>MPIHKIVATVRARNAIAAFMVALAAGSYGFYDSRDKTVEINGQKVDVPVVMAAELIVKNWEGLVLTAHWDRYGKVWDICYGATRINGKPVRPGMTLTVEQCQAELMVQLQNDYYEPIVACAPPLKEAPDSVQASMTSGAYNFGVGSQARKRGWCGWSMSRAIRNRDWRGACEAQTNINSAGGVRLDGLVNRREMGDKYRLGEAELCVSGLKG</sequence>
<organism evidence="5 6">
    <name type="scientific">Hartmannibacter diazotrophicus</name>
    <dbReference type="NCBI Taxonomy" id="1482074"/>
    <lineage>
        <taxon>Bacteria</taxon>
        <taxon>Pseudomonadati</taxon>
        <taxon>Pseudomonadota</taxon>
        <taxon>Alphaproteobacteria</taxon>
        <taxon>Hyphomicrobiales</taxon>
        <taxon>Pleomorphomonadaceae</taxon>
        <taxon>Hartmannibacter</taxon>
    </lineage>
</organism>
<dbReference type="Pfam" id="PF00959">
    <property type="entry name" value="Phage_lysozyme"/>
    <property type="match status" value="1"/>
</dbReference>